<dbReference type="GO" id="GO:0005351">
    <property type="term" value="F:carbohydrate:proton symporter activity"/>
    <property type="evidence" value="ECO:0007669"/>
    <property type="project" value="TreeGrafter"/>
</dbReference>
<gene>
    <name evidence="6" type="ORF">BU24DRAFT_424466</name>
</gene>
<comment type="subcellular location">
    <subcellularLocation>
        <location evidence="1">Membrane</location>
        <topology evidence="1">Multi-pass membrane protein</topology>
    </subcellularLocation>
</comment>
<protein>
    <submittedName>
        <fullName evidence="6">General substrate transporter</fullName>
    </submittedName>
</protein>
<accession>A0A6A5XJZ6</accession>
<organism evidence="6 7">
    <name type="scientific">Aaosphaeria arxii CBS 175.79</name>
    <dbReference type="NCBI Taxonomy" id="1450172"/>
    <lineage>
        <taxon>Eukaryota</taxon>
        <taxon>Fungi</taxon>
        <taxon>Dikarya</taxon>
        <taxon>Ascomycota</taxon>
        <taxon>Pezizomycotina</taxon>
        <taxon>Dothideomycetes</taxon>
        <taxon>Pleosporomycetidae</taxon>
        <taxon>Pleosporales</taxon>
        <taxon>Pleosporales incertae sedis</taxon>
        <taxon>Aaosphaeria</taxon>
    </lineage>
</organism>
<dbReference type="InterPro" id="IPR036259">
    <property type="entry name" value="MFS_trans_sf"/>
</dbReference>
<dbReference type="Proteomes" id="UP000799778">
    <property type="component" value="Unassembled WGS sequence"/>
</dbReference>
<dbReference type="SUPFAM" id="SSF103473">
    <property type="entry name" value="MFS general substrate transporter"/>
    <property type="match status" value="1"/>
</dbReference>
<dbReference type="InterPro" id="IPR005828">
    <property type="entry name" value="MFS_sugar_transport-like"/>
</dbReference>
<dbReference type="OrthoDB" id="6612291at2759"/>
<evidence type="ECO:0000313" key="7">
    <source>
        <dbReference type="Proteomes" id="UP000799778"/>
    </source>
</evidence>
<dbReference type="PANTHER" id="PTHR48022:SF41">
    <property type="entry name" value="MAJOR FACILITATOR SUPERFAMILY (MFS) PROFILE DOMAIN-CONTAINING PROTEIN"/>
    <property type="match status" value="1"/>
</dbReference>
<feature type="transmembrane region" description="Helical" evidence="5">
    <location>
        <begin position="6"/>
        <end position="24"/>
    </location>
</feature>
<evidence type="ECO:0000313" key="6">
    <source>
        <dbReference type="EMBL" id="KAF2013452.1"/>
    </source>
</evidence>
<feature type="transmembrane region" description="Helical" evidence="5">
    <location>
        <begin position="180"/>
        <end position="200"/>
    </location>
</feature>
<keyword evidence="4 5" id="KW-0472">Membrane</keyword>
<keyword evidence="7" id="KW-1185">Reference proteome</keyword>
<name>A0A6A5XJZ6_9PLEO</name>
<feature type="transmembrane region" description="Helical" evidence="5">
    <location>
        <begin position="91"/>
        <end position="114"/>
    </location>
</feature>
<evidence type="ECO:0000256" key="5">
    <source>
        <dbReference type="SAM" id="Phobius"/>
    </source>
</evidence>
<feature type="transmembrane region" description="Helical" evidence="5">
    <location>
        <begin position="126"/>
        <end position="147"/>
    </location>
</feature>
<evidence type="ECO:0000256" key="1">
    <source>
        <dbReference type="ARBA" id="ARBA00004141"/>
    </source>
</evidence>
<dbReference type="GeneID" id="54285906"/>
<keyword evidence="3 5" id="KW-1133">Transmembrane helix</keyword>
<sequence length="313" mass="34046">MGYLVALGSQWILAVPPFVLSFVLPESPAYLVRKGNISAATKSLTRLFGPKNDPEKLLHKLQTSIEDEEKNASKISYAECFNSHNRRRTWIVIYANQLPNFFGLPLLSSVSYFLQQVGMKPSHSVIFLIGGIVLGLLSNAASTWTLSNIGRRKLTITTLLIAGGIWLAMGMIGIKRSAITPWLTAACSTLVVVTCGLGAWPASYTIMSESSSLRLRAKSQAIGGISNYISTVAVNFALPYVYNPDAANLGAKTGFVFAALCAGGAVLMWWLVPEMRGRSVVEIDRLFEQGVGARGSSRWKDRSGEVVLEEVRV</sequence>
<dbReference type="AlphaFoldDB" id="A0A6A5XJZ6"/>
<keyword evidence="2 5" id="KW-0812">Transmembrane</keyword>
<feature type="transmembrane region" description="Helical" evidence="5">
    <location>
        <begin position="254"/>
        <end position="272"/>
    </location>
</feature>
<evidence type="ECO:0000256" key="2">
    <source>
        <dbReference type="ARBA" id="ARBA00022692"/>
    </source>
</evidence>
<evidence type="ECO:0000256" key="3">
    <source>
        <dbReference type="ARBA" id="ARBA00022989"/>
    </source>
</evidence>
<dbReference type="PANTHER" id="PTHR48022">
    <property type="entry name" value="PLASTIDIC GLUCOSE TRANSPORTER 4"/>
    <property type="match status" value="1"/>
</dbReference>
<dbReference type="InterPro" id="IPR050360">
    <property type="entry name" value="MFS_Sugar_Transporters"/>
</dbReference>
<dbReference type="RefSeq" id="XP_033381791.1">
    <property type="nucleotide sequence ID" value="XM_033528509.1"/>
</dbReference>
<proteinExistence type="predicted"/>
<reference evidence="6" key="1">
    <citation type="journal article" date="2020" name="Stud. Mycol.">
        <title>101 Dothideomycetes genomes: a test case for predicting lifestyles and emergence of pathogens.</title>
        <authorList>
            <person name="Haridas S."/>
            <person name="Albert R."/>
            <person name="Binder M."/>
            <person name="Bloem J."/>
            <person name="Labutti K."/>
            <person name="Salamov A."/>
            <person name="Andreopoulos B."/>
            <person name="Baker S."/>
            <person name="Barry K."/>
            <person name="Bills G."/>
            <person name="Bluhm B."/>
            <person name="Cannon C."/>
            <person name="Castanera R."/>
            <person name="Culley D."/>
            <person name="Daum C."/>
            <person name="Ezra D."/>
            <person name="Gonzalez J."/>
            <person name="Henrissat B."/>
            <person name="Kuo A."/>
            <person name="Liang C."/>
            <person name="Lipzen A."/>
            <person name="Lutzoni F."/>
            <person name="Magnuson J."/>
            <person name="Mondo S."/>
            <person name="Nolan M."/>
            <person name="Ohm R."/>
            <person name="Pangilinan J."/>
            <person name="Park H.-J."/>
            <person name="Ramirez L."/>
            <person name="Alfaro M."/>
            <person name="Sun H."/>
            <person name="Tritt A."/>
            <person name="Yoshinaga Y."/>
            <person name="Zwiers L.-H."/>
            <person name="Turgeon B."/>
            <person name="Goodwin S."/>
            <person name="Spatafora J."/>
            <person name="Crous P."/>
            <person name="Grigoriev I."/>
        </authorList>
    </citation>
    <scope>NUCLEOTIDE SEQUENCE</scope>
    <source>
        <strain evidence="6">CBS 175.79</strain>
    </source>
</reference>
<dbReference type="EMBL" id="ML978071">
    <property type="protein sequence ID" value="KAF2013452.1"/>
    <property type="molecule type" value="Genomic_DNA"/>
</dbReference>
<evidence type="ECO:0000256" key="4">
    <source>
        <dbReference type="ARBA" id="ARBA00023136"/>
    </source>
</evidence>
<feature type="transmembrane region" description="Helical" evidence="5">
    <location>
        <begin position="221"/>
        <end position="242"/>
    </location>
</feature>
<dbReference type="GO" id="GO:0016020">
    <property type="term" value="C:membrane"/>
    <property type="evidence" value="ECO:0007669"/>
    <property type="project" value="UniProtKB-SubCell"/>
</dbReference>
<dbReference type="Pfam" id="PF00083">
    <property type="entry name" value="Sugar_tr"/>
    <property type="match status" value="1"/>
</dbReference>
<dbReference type="Gene3D" id="1.20.1250.20">
    <property type="entry name" value="MFS general substrate transporter like domains"/>
    <property type="match status" value="1"/>
</dbReference>
<feature type="transmembrane region" description="Helical" evidence="5">
    <location>
        <begin position="154"/>
        <end position="174"/>
    </location>
</feature>